<accession>A0AAN5I4W1</accession>
<dbReference type="Gene3D" id="2.60.40.3330">
    <property type="match status" value="1"/>
</dbReference>
<evidence type="ECO:0000256" key="3">
    <source>
        <dbReference type="ARBA" id="ARBA00022525"/>
    </source>
</evidence>
<dbReference type="Pfam" id="PF01060">
    <property type="entry name" value="TTR-52"/>
    <property type="match status" value="1"/>
</dbReference>
<organism evidence="6 7">
    <name type="scientific">Pristionchus mayeri</name>
    <dbReference type="NCBI Taxonomy" id="1317129"/>
    <lineage>
        <taxon>Eukaryota</taxon>
        <taxon>Metazoa</taxon>
        <taxon>Ecdysozoa</taxon>
        <taxon>Nematoda</taxon>
        <taxon>Chromadorea</taxon>
        <taxon>Rhabditida</taxon>
        <taxon>Rhabditina</taxon>
        <taxon>Diplogasteromorpha</taxon>
        <taxon>Diplogasteroidea</taxon>
        <taxon>Neodiplogasteridae</taxon>
        <taxon>Pristionchus</taxon>
    </lineage>
</organism>
<dbReference type="Proteomes" id="UP001328107">
    <property type="component" value="Unassembled WGS sequence"/>
</dbReference>
<evidence type="ECO:0000256" key="4">
    <source>
        <dbReference type="ARBA" id="ARBA00022729"/>
    </source>
</evidence>
<evidence type="ECO:0000256" key="1">
    <source>
        <dbReference type="ARBA" id="ARBA00004613"/>
    </source>
</evidence>
<dbReference type="InterPro" id="IPR001534">
    <property type="entry name" value="Transthyretin-like"/>
</dbReference>
<dbReference type="GO" id="GO:0005576">
    <property type="term" value="C:extracellular region"/>
    <property type="evidence" value="ECO:0007669"/>
    <property type="project" value="UniProtKB-SubCell"/>
</dbReference>
<keyword evidence="7" id="KW-1185">Reference proteome</keyword>
<evidence type="ECO:0000313" key="6">
    <source>
        <dbReference type="EMBL" id="GMR52347.1"/>
    </source>
</evidence>
<dbReference type="GO" id="GO:0009986">
    <property type="term" value="C:cell surface"/>
    <property type="evidence" value="ECO:0007669"/>
    <property type="project" value="InterPro"/>
</dbReference>
<keyword evidence="4 5" id="KW-0732">Signal</keyword>
<keyword evidence="3" id="KW-0964">Secreted</keyword>
<name>A0AAN5I4W1_9BILA</name>
<protein>
    <submittedName>
        <fullName evidence="6">Uncharacterized protein</fullName>
    </submittedName>
</protein>
<dbReference type="InterPro" id="IPR038479">
    <property type="entry name" value="Transthyretin-like_sf"/>
</dbReference>
<gene>
    <name evidence="6" type="ORF">PMAYCL1PPCAC_22542</name>
</gene>
<sequence>KGEYHVMLLLVSLLLLLSSSLVEARGRNVEFNGTLHCYGDDYKRYPMTGVHVALFEEDRGFDSWWDEHDLLDVYVTDENGTFNLEGYHYEFWHSPTFLIKVEIECDETSEWQRACNDVELKKQCSESAMPELSHYKVAKFSHLVEYDPSGNNDNYRMRYEQLECEFGWRKVYHGGNIEYKQDYYPGLSCTGGLCDLRCTLPSE</sequence>
<comment type="caution">
    <text evidence="6">The sequence shown here is derived from an EMBL/GenBank/DDBJ whole genome shotgun (WGS) entry which is preliminary data.</text>
</comment>
<evidence type="ECO:0000313" key="7">
    <source>
        <dbReference type="Proteomes" id="UP001328107"/>
    </source>
</evidence>
<dbReference type="PANTHER" id="PTHR21700:SF30">
    <property type="entry name" value="TRANSTHYRETIN-LIKE FAMILY PROTEIN"/>
    <property type="match status" value="1"/>
</dbReference>
<evidence type="ECO:0000256" key="5">
    <source>
        <dbReference type="SAM" id="SignalP"/>
    </source>
</evidence>
<dbReference type="PANTHER" id="PTHR21700">
    <property type="entry name" value="TRANSTHYRETIN-LIKE FAMILY PROTEIN-RELATED"/>
    <property type="match status" value="1"/>
</dbReference>
<feature type="chain" id="PRO_5042874608" evidence="5">
    <location>
        <begin position="25"/>
        <end position="203"/>
    </location>
</feature>
<comment type="similarity">
    <text evidence="2">Belongs to the nematode transthyretin-like family.</text>
</comment>
<feature type="non-terminal residue" evidence="6">
    <location>
        <position position="1"/>
    </location>
</feature>
<comment type="subcellular location">
    <subcellularLocation>
        <location evidence="1">Secreted</location>
    </subcellularLocation>
</comment>
<dbReference type="AlphaFoldDB" id="A0AAN5I4W1"/>
<dbReference type="EMBL" id="BTRK01000005">
    <property type="protein sequence ID" value="GMR52347.1"/>
    <property type="molecule type" value="Genomic_DNA"/>
</dbReference>
<proteinExistence type="inferred from homology"/>
<reference evidence="7" key="1">
    <citation type="submission" date="2022-10" db="EMBL/GenBank/DDBJ databases">
        <title>Genome assembly of Pristionchus species.</title>
        <authorList>
            <person name="Yoshida K."/>
            <person name="Sommer R.J."/>
        </authorList>
    </citation>
    <scope>NUCLEOTIDE SEQUENCE [LARGE SCALE GENOMIC DNA]</scope>
    <source>
        <strain evidence="7">RS5460</strain>
    </source>
</reference>
<feature type="signal peptide" evidence="5">
    <location>
        <begin position="1"/>
        <end position="24"/>
    </location>
</feature>
<evidence type="ECO:0000256" key="2">
    <source>
        <dbReference type="ARBA" id="ARBA00010112"/>
    </source>
</evidence>